<evidence type="ECO:0000313" key="3">
    <source>
        <dbReference type="Proteomes" id="UP000635278"/>
    </source>
</evidence>
<dbReference type="EMBL" id="WOTB01000020">
    <property type="protein sequence ID" value="NHN85785.1"/>
    <property type="molecule type" value="Genomic_DNA"/>
</dbReference>
<evidence type="ECO:0000313" key="2">
    <source>
        <dbReference type="EMBL" id="NHN85785.1"/>
    </source>
</evidence>
<sequence>MTVVQFPGPDHNNPHAPASIDPIIEGMLEKGGEQAARAEFWIARQRMAVAFSRWVYLSNDVNEIAGEHGDTDHMMDRIWRLWSSIMEPVR</sequence>
<feature type="region of interest" description="Disordered" evidence="1">
    <location>
        <begin position="1"/>
        <end position="20"/>
    </location>
</feature>
<name>A0ABX0JRZ5_9PROT</name>
<accession>A0ABX0JRZ5</accession>
<evidence type="ECO:0000256" key="1">
    <source>
        <dbReference type="SAM" id="MobiDB-lite"/>
    </source>
</evidence>
<gene>
    <name evidence="2" type="ORF">GOB93_14205</name>
</gene>
<dbReference type="Proteomes" id="UP000635278">
    <property type="component" value="Unassembled WGS sequence"/>
</dbReference>
<comment type="caution">
    <text evidence="2">The sequence shown here is derived from an EMBL/GenBank/DDBJ whole genome shotgun (WGS) entry which is preliminary data.</text>
</comment>
<protein>
    <submittedName>
        <fullName evidence="2">Uncharacterized protein</fullName>
    </submittedName>
</protein>
<organism evidence="2 3">
    <name type="scientific">Acetobacter musti</name>
    <dbReference type="NCBI Taxonomy" id="864732"/>
    <lineage>
        <taxon>Bacteria</taxon>
        <taxon>Pseudomonadati</taxon>
        <taxon>Pseudomonadota</taxon>
        <taxon>Alphaproteobacteria</taxon>
        <taxon>Acetobacterales</taxon>
        <taxon>Acetobacteraceae</taxon>
        <taxon>Acetobacter</taxon>
    </lineage>
</organism>
<dbReference type="RefSeq" id="WP_173584177.1">
    <property type="nucleotide sequence ID" value="NZ_WOTB01000020.1"/>
</dbReference>
<reference evidence="2 3" key="1">
    <citation type="journal article" date="2020" name="Int. J. Syst. Evol. Microbiol.">
        <title>Novel acetic acid bacteria from cider fermentations: Acetobacter conturbans sp. nov. and Acetobacter fallax sp. nov.</title>
        <authorList>
            <person name="Sombolestani A.S."/>
            <person name="Cleenwerck I."/>
            <person name="Cnockaert M."/>
            <person name="Borremans W."/>
            <person name="Wieme A.D."/>
            <person name="De Vuyst L."/>
            <person name="Vandamme P."/>
        </authorList>
    </citation>
    <scope>NUCLEOTIDE SEQUENCE [LARGE SCALE GENOMIC DNA]</scope>
    <source>
        <strain evidence="2 3">LMG 30640</strain>
    </source>
</reference>
<keyword evidence="3" id="KW-1185">Reference proteome</keyword>
<proteinExistence type="predicted"/>